<evidence type="ECO:0000313" key="3">
    <source>
        <dbReference type="Proteomes" id="UP000034873"/>
    </source>
</evidence>
<feature type="transmembrane region" description="Helical" evidence="1">
    <location>
        <begin position="162"/>
        <end position="179"/>
    </location>
</feature>
<dbReference type="AlphaFoldDB" id="A0A0G1R2P4"/>
<dbReference type="EMBL" id="LCNH01000001">
    <property type="protein sequence ID" value="KKU51469.1"/>
    <property type="molecule type" value="Genomic_DNA"/>
</dbReference>
<name>A0A0G1R2P4_UNCKA</name>
<feature type="transmembrane region" description="Helical" evidence="1">
    <location>
        <begin position="208"/>
        <end position="226"/>
    </location>
</feature>
<protein>
    <submittedName>
        <fullName evidence="2">Glycosyl transferase family 39</fullName>
    </submittedName>
</protein>
<dbReference type="GO" id="GO:0016740">
    <property type="term" value="F:transferase activity"/>
    <property type="evidence" value="ECO:0007669"/>
    <property type="project" value="UniProtKB-KW"/>
</dbReference>
<gene>
    <name evidence="2" type="ORF">UX73_C0001G0001</name>
</gene>
<accession>A0A0G1R2P4</accession>
<feature type="transmembrane region" description="Helical" evidence="1">
    <location>
        <begin position="83"/>
        <end position="103"/>
    </location>
</feature>
<feature type="transmembrane region" description="Helical" evidence="1">
    <location>
        <begin position="339"/>
        <end position="358"/>
    </location>
</feature>
<sequence>VAFGRTAQYQSLNMFLSFTALYFYSQLITSKQNLVAKTLAGTVALSLSILSHWDAVFILPPIIIFFAKFLLDKTFQREYKIRLLGLNFLLGCTLLLPFLMPFIQTLRMDRANQEYLWDRVGLRPDIDQNGNVFTFSLYNPFLAIWLYAIMGVAGLLAYKKSYIFAVWAAFVLAIFIFLVHHSGTHIYNLTIPVIILVAAGFEKTLKVVPNYLGIIVALGMGGFLYYQSYLLFVDHKVEYPWEREHILSWKTPGHSALDNMRNKIGFPHKRYWKEINEYVNRQNQENGEDFGFITNEDKSLSSYYMDVERTQNLDGFYYIGIKRPYSFQTDWKMPQVSFFLSYLVSLFSEFLQIILFLLQRHMNRF</sequence>
<comment type="caution">
    <text evidence="2">The sequence shown here is derived from an EMBL/GenBank/DDBJ whole genome shotgun (WGS) entry which is preliminary data.</text>
</comment>
<keyword evidence="1" id="KW-0472">Membrane</keyword>
<evidence type="ECO:0000256" key="1">
    <source>
        <dbReference type="SAM" id="Phobius"/>
    </source>
</evidence>
<evidence type="ECO:0000313" key="2">
    <source>
        <dbReference type="EMBL" id="KKU51469.1"/>
    </source>
</evidence>
<proteinExistence type="predicted"/>
<organism evidence="2 3">
    <name type="scientific">candidate division WWE3 bacterium GW2011_GWC1_47_10</name>
    <dbReference type="NCBI Taxonomy" id="1619122"/>
    <lineage>
        <taxon>Bacteria</taxon>
        <taxon>Katanobacteria</taxon>
    </lineage>
</organism>
<reference evidence="2 3" key="1">
    <citation type="journal article" date="2015" name="Nature">
        <title>rRNA introns, odd ribosomes, and small enigmatic genomes across a large radiation of phyla.</title>
        <authorList>
            <person name="Brown C.T."/>
            <person name="Hug L.A."/>
            <person name="Thomas B.C."/>
            <person name="Sharon I."/>
            <person name="Castelle C.J."/>
            <person name="Singh A."/>
            <person name="Wilkins M.J."/>
            <person name="Williams K.H."/>
            <person name="Banfield J.F."/>
        </authorList>
    </citation>
    <scope>NUCLEOTIDE SEQUENCE [LARGE SCALE GENOMIC DNA]</scope>
</reference>
<keyword evidence="1" id="KW-1133">Transmembrane helix</keyword>
<feature type="transmembrane region" description="Helical" evidence="1">
    <location>
        <begin position="137"/>
        <end position="157"/>
    </location>
</feature>
<keyword evidence="1" id="KW-0812">Transmembrane</keyword>
<keyword evidence="2" id="KW-0808">Transferase</keyword>
<feature type="transmembrane region" description="Helical" evidence="1">
    <location>
        <begin position="12"/>
        <end position="29"/>
    </location>
</feature>
<feature type="transmembrane region" description="Helical" evidence="1">
    <location>
        <begin position="185"/>
        <end position="201"/>
    </location>
</feature>
<feature type="non-terminal residue" evidence="2">
    <location>
        <position position="1"/>
    </location>
</feature>
<dbReference type="Proteomes" id="UP000034873">
    <property type="component" value="Unassembled WGS sequence"/>
</dbReference>
<feature type="transmembrane region" description="Helical" evidence="1">
    <location>
        <begin position="49"/>
        <end position="71"/>
    </location>
</feature>